<dbReference type="OrthoDB" id="9800461at2"/>
<dbReference type="Pfam" id="PF11253">
    <property type="entry name" value="DUF3052"/>
    <property type="match status" value="1"/>
</dbReference>
<sequence length="143" mass="15232">MTTAGYSGTPLLKKLGVKDGQAALLVAIPETVKELSGFKNWGRVKAVKTPRGISGGPYDYIHFFTASETALNAALPALKKALAQSGLIWVSWPKKASGVPSTVTENTVRALALKTGLVDIKVCAIDETWSGLKLVIPVKNRKK</sequence>
<accession>A0A2S7K9H4</accession>
<gene>
    <name evidence="1" type="ORF">CW354_04295</name>
</gene>
<dbReference type="InterPro" id="IPR021412">
    <property type="entry name" value="DUF3052"/>
</dbReference>
<name>A0A2S7K9H4_9PROT</name>
<dbReference type="AlphaFoldDB" id="A0A2S7K9H4"/>
<proteinExistence type="predicted"/>
<organism evidence="1 2">
    <name type="scientific">Hyphococcus luteus</name>
    <dbReference type="NCBI Taxonomy" id="2058213"/>
    <lineage>
        <taxon>Bacteria</taxon>
        <taxon>Pseudomonadati</taxon>
        <taxon>Pseudomonadota</taxon>
        <taxon>Alphaproteobacteria</taxon>
        <taxon>Parvularculales</taxon>
        <taxon>Parvularculaceae</taxon>
        <taxon>Hyphococcus</taxon>
    </lineage>
</organism>
<dbReference type="Proteomes" id="UP000239504">
    <property type="component" value="Unassembled WGS sequence"/>
</dbReference>
<evidence type="ECO:0000313" key="1">
    <source>
        <dbReference type="EMBL" id="PQA89174.1"/>
    </source>
</evidence>
<dbReference type="EMBL" id="PJCH01000003">
    <property type="protein sequence ID" value="PQA89174.1"/>
    <property type="molecule type" value="Genomic_DNA"/>
</dbReference>
<comment type="caution">
    <text evidence="1">The sequence shown here is derived from an EMBL/GenBank/DDBJ whole genome shotgun (WGS) entry which is preliminary data.</text>
</comment>
<protein>
    <submittedName>
        <fullName evidence="1">DUF3052 domain-containing protein</fullName>
    </submittedName>
</protein>
<keyword evidence="2" id="KW-1185">Reference proteome</keyword>
<evidence type="ECO:0000313" key="2">
    <source>
        <dbReference type="Proteomes" id="UP000239504"/>
    </source>
</evidence>
<dbReference type="RefSeq" id="WP_104828812.1">
    <property type="nucleotide sequence ID" value="NZ_PJCH01000003.1"/>
</dbReference>
<reference evidence="1 2" key="1">
    <citation type="submission" date="2017-12" db="EMBL/GenBank/DDBJ databases">
        <authorList>
            <person name="Hurst M.R.H."/>
        </authorList>
    </citation>
    <scope>NUCLEOTIDE SEQUENCE [LARGE SCALE GENOMIC DNA]</scope>
    <source>
        <strain evidence="1 2">SY-3-19</strain>
    </source>
</reference>